<keyword evidence="4" id="KW-0539">Nucleus</keyword>
<dbReference type="GO" id="GO:0005525">
    <property type="term" value="F:GTP binding"/>
    <property type="evidence" value="ECO:0007669"/>
    <property type="project" value="UniProtKB-KW"/>
</dbReference>
<dbReference type="InterPro" id="IPR027417">
    <property type="entry name" value="P-loop_NTPase"/>
</dbReference>
<feature type="compositionally biased region" description="Acidic residues" evidence="5">
    <location>
        <begin position="156"/>
        <end position="167"/>
    </location>
</feature>
<feature type="region of interest" description="Disordered" evidence="5">
    <location>
        <begin position="556"/>
        <end position="733"/>
    </location>
</feature>
<dbReference type="AlphaFoldDB" id="A0A0C3CF12"/>
<dbReference type="Pfam" id="PF01926">
    <property type="entry name" value="MMR_HSR1"/>
    <property type="match status" value="1"/>
</dbReference>
<dbReference type="STRING" id="686832.A0A0C3CF12"/>
<sequence length="745" mass="81712">MPRIRKETSNRRSTNDRAKRRKQVKESKRKTAKKAKKSVQWKSKTPKDPGIPNEFPYKDQILAEVAEQRRIAAEEKELKKAQKQRALAKARAIARGEPFEDSDAEDKDGDAEDGDDEEEGTEKGKKDLNVGSESIASLSAKVVGTQLKPRPRPVAEVEEEDEEDEDEVPVLINRDLPNLKTVLEKADVVLEVLDGRDPLGFRSQHIENLGNELGKKVVLVVNKIDTCPREAVASWSSYLRRQHPTFLFRSATSFLPETPVPQVKKGKAKAKIPTNDAVGGDSVLACLAQWAKEKTGDEPLVVAVVGVTNVGKSSLINSLLKRATLPVYTLASSSRGPTTTELPQEVTLEFEDQKILFVDTPGLSFISKGGDEEDNEEGEGRVDDTVLEEHRARDILLRSKGRIDSLKDPHPPVAHIVSRANNEDLMLMYSLPAFAKGDPTAFLSGVARANQLLKKKGELDLTGAARIVLRDWSSGKFSHYTIPPLSKATEPIVSAPPESTSTPVKPVNAALEKVYEKDVSILDDIPTRKEKRKAGGLVRLTAGVADERQVSVEEAWAGLQDNEEEEDEEDDDVEEDLDEMAVDEDEDEDEAAEEEEDEEEEEEPESDEEEEAPPLLSNKQKRKRALEKTPPERPAKKVAFAPPQVPRKNSRSGSKRSGDAPMDSSLKIVQTAAKKSEKSKNAVAGSKPIKSSLPVKGSSGGAPAKPSSAVKRKVANVSTKTKAKATAVDEKSGNGPEAYDFGKFF</sequence>
<evidence type="ECO:0008006" key="10">
    <source>
        <dbReference type="Google" id="ProtNLM"/>
    </source>
</evidence>
<dbReference type="InterPro" id="IPR006073">
    <property type="entry name" value="GTP-bd"/>
</dbReference>
<keyword evidence="3" id="KW-0342">GTP-binding</keyword>
<dbReference type="InterPro" id="IPR050755">
    <property type="entry name" value="TRAFAC_YlqF/YawG_RiboMat"/>
</dbReference>
<dbReference type="InterPro" id="IPR023179">
    <property type="entry name" value="GTP-bd_ortho_bundle_sf"/>
</dbReference>
<dbReference type="Pfam" id="PF08701">
    <property type="entry name" value="GN3L_Grn1"/>
    <property type="match status" value="1"/>
</dbReference>
<evidence type="ECO:0000259" key="6">
    <source>
        <dbReference type="Pfam" id="PF01926"/>
    </source>
</evidence>
<name>A0A0C3CF12_HEBCY</name>
<feature type="domain" description="Guanine nucleotide-binding protein-like 3 N-terminal" evidence="7">
    <location>
        <begin position="15"/>
        <end position="88"/>
    </location>
</feature>
<feature type="compositionally biased region" description="Basic and acidic residues" evidence="5">
    <location>
        <begin position="1"/>
        <end position="17"/>
    </location>
</feature>
<dbReference type="SUPFAM" id="SSF52540">
    <property type="entry name" value="P-loop containing nucleoside triphosphate hydrolases"/>
    <property type="match status" value="2"/>
</dbReference>
<dbReference type="OrthoDB" id="10266128at2759"/>
<accession>A0A0C3CF12</accession>
<keyword evidence="9" id="KW-1185">Reference proteome</keyword>
<dbReference type="PANTHER" id="PTHR11089">
    <property type="entry name" value="GTP-BINDING PROTEIN-RELATED"/>
    <property type="match status" value="1"/>
</dbReference>
<feature type="compositionally biased region" description="Acidic residues" evidence="5">
    <location>
        <begin position="99"/>
        <end position="120"/>
    </location>
</feature>
<dbReference type="GO" id="GO:0005730">
    <property type="term" value="C:nucleolus"/>
    <property type="evidence" value="ECO:0007669"/>
    <property type="project" value="UniProtKB-ARBA"/>
</dbReference>
<proteinExistence type="predicted"/>
<reference evidence="9" key="2">
    <citation type="submission" date="2015-01" db="EMBL/GenBank/DDBJ databases">
        <title>Evolutionary Origins and Diversification of the Mycorrhizal Mutualists.</title>
        <authorList>
            <consortium name="DOE Joint Genome Institute"/>
            <consortium name="Mycorrhizal Genomics Consortium"/>
            <person name="Kohler A."/>
            <person name="Kuo A."/>
            <person name="Nagy L.G."/>
            <person name="Floudas D."/>
            <person name="Copeland A."/>
            <person name="Barry K.W."/>
            <person name="Cichocki N."/>
            <person name="Veneault-Fourrey C."/>
            <person name="LaButti K."/>
            <person name="Lindquist E.A."/>
            <person name="Lipzen A."/>
            <person name="Lundell T."/>
            <person name="Morin E."/>
            <person name="Murat C."/>
            <person name="Riley R."/>
            <person name="Ohm R."/>
            <person name="Sun H."/>
            <person name="Tunlid A."/>
            <person name="Henrissat B."/>
            <person name="Grigoriev I.V."/>
            <person name="Hibbett D.S."/>
            <person name="Martin F."/>
        </authorList>
    </citation>
    <scope>NUCLEOTIDE SEQUENCE [LARGE SCALE GENOMIC DNA]</scope>
    <source>
        <strain evidence="9">h7</strain>
    </source>
</reference>
<dbReference type="Proteomes" id="UP000053424">
    <property type="component" value="Unassembled WGS sequence"/>
</dbReference>
<organism evidence="8 9">
    <name type="scientific">Hebeloma cylindrosporum</name>
    <dbReference type="NCBI Taxonomy" id="76867"/>
    <lineage>
        <taxon>Eukaryota</taxon>
        <taxon>Fungi</taxon>
        <taxon>Dikarya</taxon>
        <taxon>Basidiomycota</taxon>
        <taxon>Agaricomycotina</taxon>
        <taxon>Agaricomycetes</taxon>
        <taxon>Agaricomycetidae</taxon>
        <taxon>Agaricales</taxon>
        <taxon>Agaricineae</taxon>
        <taxon>Hymenogastraceae</taxon>
        <taxon>Hebeloma</taxon>
    </lineage>
</organism>
<evidence type="ECO:0000256" key="3">
    <source>
        <dbReference type="ARBA" id="ARBA00023134"/>
    </source>
</evidence>
<comment type="subcellular location">
    <subcellularLocation>
        <location evidence="1">Nucleus</location>
    </subcellularLocation>
</comment>
<feature type="region of interest" description="Disordered" evidence="5">
    <location>
        <begin position="76"/>
        <end position="167"/>
    </location>
</feature>
<dbReference type="Gene3D" id="1.10.1580.10">
    <property type="match status" value="1"/>
</dbReference>
<feature type="region of interest" description="Disordered" evidence="5">
    <location>
        <begin position="1"/>
        <end position="56"/>
    </location>
</feature>
<evidence type="ECO:0000256" key="5">
    <source>
        <dbReference type="SAM" id="MobiDB-lite"/>
    </source>
</evidence>
<feature type="compositionally biased region" description="Basic residues" evidence="5">
    <location>
        <begin position="18"/>
        <end position="39"/>
    </location>
</feature>
<protein>
    <recommendedName>
        <fullName evidence="10">CP-type G domain-containing protein</fullName>
    </recommendedName>
</protein>
<dbReference type="EMBL" id="KN831777">
    <property type="protein sequence ID" value="KIM42789.1"/>
    <property type="molecule type" value="Genomic_DNA"/>
</dbReference>
<evidence type="ECO:0000256" key="4">
    <source>
        <dbReference type="ARBA" id="ARBA00023242"/>
    </source>
</evidence>
<feature type="domain" description="G" evidence="6">
    <location>
        <begin position="302"/>
        <end position="389"/>
    </location>
</feature>
<dbReference type="InterPro" id="IPR014813">
    <property type="entry name" value="Gnl3_N_dom"/>
</dbReference>
<feature type="compositionally biased region" description="Basic and acidic residues" evidence="5">
    <location>
        <begin position="626"/>
        <end position="635"/>
    </location>
</feature>
<evidence type="ECO:0000313" key="8">
    <source>
        <dbReference type="EMBL" id="KIM42789.1"/>
    </source>
</evidence>
<feature type="compositionally biased region" description="Acidic residues" evidence="5">
    <location>
        <begin position="561"/>
        <end position="612"/>
    </location>
</feature>
<dbReference type="Gene3D" id="3.40.50.300">
    <property type="entry name" value="P-loop containing nucleotide triphosphate hydrolases"/>
    <property type="match status" value="1"/>
</dbReference>
<keyword evidence="2" id="KW-0547">Nucleotide-binding</keyword>
<reference evidence="8 9" key="1">
    <citation type="submission" date="2014-04" db="EMBL/GenBank/DDBJ databases">
        <authorList>
            <consortium name="DOE Joint Genome Institute"/>
            <person name="Kuo A."/>
            <person name="Gay G."/>
            <person name="Dore J."/>
            <person name="Kohler A."/>
            <person name="Nagy L.G."/>
            <person name="Floudas D."/>
            <person name="Copeland A."/>
            <person name="Barry K.W."/>
            <person name="Cichocki N."/>
            <person name="Veneault-Fourrey C."/>
            <person name="LaButti K."/>
            <person name="Lindquist E.A."/>
            <person name="Lipzen A."/>
            <person name="Lundell T."/>
            <person name="Morin E."/>
            <person name="Murat C."/>
            <person name="Sun H."/>
            <person name="Tunlid A."/>
            <person name="Henrissat B."/>
            <person name="Grigoriev I.V."/>
            <person name="Hibbett D.S."/>
            <person name="Martin F."/>
            <person name="Nordberg H.P."/>
            <person name="Cantor M.N."/>
            <person name="Hua S.X."/>
        </authorList>
    </citation>
    <scope>NUCLEOTIDE SEQUENCE [LARGE SCALE GENOMIC DNA]</scope>
    <source>
        <strain evidence="9">h7</strain>
    </source>
</reference>
<dbReference type="HOGENOM" id="CLU_011106_5_1_1"/>
<gene>
    <name evidence="8" type="ORF">M413DRAFT_123683</name>
</gene>
<evidence type="ECO:0000313" key="9">
    <source>
        <dbReference type="Proteomes" id="UP000053424"/>
    </source>
</evidence>
<evidence type="ECO:0000256" key="2">
    <source>
        <dbReference type="ARBA" id="ARBA00022741"/>
    </source>
</evidence>
<evidence type="ECO:0000256" key="1">
    <source>
        <dbReference type="ARBA" id="ARBA00004123"/>
    </source>
</evidence>
<evidence type="ECO:0000259" key="7">
    <source>
        <dbReference type="Pfam" id="PF08701"/>
    </source>
</evidence>
<dbReference type="PANTHER" id="PTHR11089:SF30">
    <property type="entry name" value="GUANINE NUCLEOTIDE-BINDING PROTEIN-LIKE 3 HOMOLOG"/>
    <property type="match status" value="1"/>
</dbReference>